<dbReference type="GO" id="GO:0009234">
    <property type="term" value="P:menaquinone biosynthetic process"/>
    <property type="evidence" value="ECO:0007669"/>
    <property type="project" value="UniProtKB-UniRule"/>
</dbReference>
<evidence type="ECO:0000313" key="10">
    <source>
        <dbReference type="Proteomes" id="UP000578077"/>
    </source>
</evidence>
<dbReference type="CDD" id="cd07037">
    <property type="entry name" value="TPP_PYR_MenD"/>
    <property type="match status" value="1"/>
</dbReference>
<dbReference type="CDD" id="cd02009">
    <property type="entry name" value="TPP_SHCHC_synthase"/>
    <property type="match status" value="1"/>
</dbReference>
<keyword evidence="4 6" id="KW-0786">Thiamine pyrophosphate</keyword>
<evidence type="ECO:0000256" key="1">
    <source>
        <dbReference type="ARBA" id="ARBA00022679"/>
    </source>
</evidence>
<dbReference type="Gene3D" id="3.40.50.970">
    <property type="match status" value="2"/>
</dbReference>
<dbReference type="RefSeq" id="WP_184640166.1">
    <property type="nucleotide sequence ID" value="NZ_BAABKT010000018.1"/>
</dbReference>
<comment type="pathway">
    <text evidence="6">Quinol/quinone metabolism; 1,4-dihydroxy-2-naphthoate biosynthesis; 1,4-dihydroxy-2-naphthoate from chorismate: step 2/7.</text>
</comment>
<dbReference type="Pfam" id="PF02776">
    <property type="entry name" value="TPP_enzyme_N"/>
    <property type="match status" value="1"/>
</dbReference>
<protein>
    <recommendedName>
        <fullName evidence="6">2-succinyl-5-enolpyruvyl-6-hydroxy-3-cyclohexene-1-carboxylate synthase</fullName>
        <shortName evidence="6">SEPHCHC synthase</shortName>
        <ecNumber evidence="6">2.2.1.9</ecNumber>
    </recommendedName>
    <alternativeName>
        <fullName evidence="6">Menaquinone biosynthesis protein MenD</fullName>
    </alternativeName>
</protein>
<dbReference type="EC" id="2.2.1.9" evidence="6"/>
<evidence type="ECO:0000256" key="5">
    <source>
        <dbReference type="ARBA" id="ARBA00023211"/>
    </source>
</evidence>
<sequence length="574" mass="59785">MNPSTALARVLVDELARCGLSEAVVAPGSRSTPLALALAGHPDIRVHVRVDERSASYLAAGLARVQRRPAALVCTSGTAAANFHPAVLEADESSVPLLVLTADRPPELRGTGANQTVDQIGLFGSAVRMFTEVGTPDRVPGMAAYWRSLACRAWGAAEGADRPGPVHLNLAFRDPLVPETPLPDPGDAPDAAESAAPLLEAGDWPDRLGGRAGGGPWIEFRRGPGEPAPVELPPVERGVVVCGDGDYDPIPLLALAAETGWPLLAEPTSNARRGEAVSAYRHLLASPRFVAEHEPELVVTAGRPGLSRQLLSYLGRAQRHIAVGAPCSFADPVRTATDVVPAVSAPAGARPDTPWARSWQEAEKRARAAIDAVLDADEALSEVRLARDLAGHAPNGSLLFAGSSMPIRDLDSAMSARCGARILGNRGASGIDGTVSAAVGAALAHSSAGGGGAYALLGDLAMLHDQNGLVLGPGEPRPDLAVVAVNNDGGGIFSGLEQAGHPRFERLFGTPHGVSMERIAQMADVPYTRLEWASDLPKALLGEGLRVVEVSTRRTDSAALRRTVQRAVDAALQD</sequence>
<comment type="cofactor">
    <cofactor evidence="6">
        <name>Mg(2+)</name>
        <dbReference type="ChEBI" id="CHEBI:18420"/>
    </cofactor>
    <cofactor evidence="6">
        <name>Mn(2+)</name>
        <dbReference type="ChEBI" id="CHEBI:29035"/>
    </cofactor>
</comment>
<dbReference type="Gene3D" id="3.40.50.1220">
    <property type="entry name" value="TPP-binding domain"/>
    <property type="match status" value="1"/>
</dbReference>
<gene>
    <name evidence="6" type="primary">menD</name>
    <name evidence="9" type="ORF">HNR25_004948</name>
</gene>
<dbReference type="HAMAP" id="MF_01659">
    <property type="entry name" value="MenD"/>
    <property type="match status" value="1"/>
</dbReference>
<keyword evidence="5 6" id="KW-0464">Manganese</keyword>
<dbReference type="PANTHER" id="PTHR42916">
    <property type="entry name" value="2-SUCCINYL-5-ENOLPYRUVYL-6-HYDROXY-3-CYCLOHEXENE-1-CARBOXYLATE SYNTHASE"/>
    <property type="match status" value="1"/>
</dbReference>
<comment type="cofactor">
    <cofactor evidence="6">
        <name>thiamine diphosphate</name>
        <dbReference type="ChEBI" id="CHEBI:58937"/>
    </cofactor>
    <text evidence="6">Binds 1 thiamine pyrophosphate per subunit.</text>
</comment>
<evidence type="ECO:0000259" key="7">
    <source>
        <dbReference type="Pfam" id="PF02776"/>
    </source>
</evidence>
<evidence type="ECO:0000313" key="9">
    <source>
        <dbReference type="EMBL" id="MBB6001119.1"/>
    </source>
</evidence>
<dbReference type="InterPro" id="IPR012001">
    <property type="entry name" value="Thiamin_PyroP_enz_TPP-bd_dom"/>
</dbReference>
<feature type="domain" description="Menaquinone biosynthesis protein MenD middle" evidence="8">
    <location>
        <begin position="236"/>
        <end position="400"/>
    </location>
</feature>
<accession>A0A841EIB5</accession>
<dbReference type="InterPro" id="IPR032264">
    <property type="entry name" value="MenD_middle"/>
</dbReference>
<dbReference type="UniPathway" id="UPA01057">
    <property type="reaction ID" value="UER00164"/>
</dbReference>
<comment type="subunit">
    <text evidence="6">Homodimer.</text>
</comment>
<dbReference type="EMBL" id="JACHLY010000002">
    <property type="protein sequence ID" value="MBB6001119.1"/>
    <property type="molecule type" value="Genomic_DNA"/>
</dbReference>
<keyword evidence="1 6" id="KW-0808">Transferase</keyword>
<evidence type="ECO:0000256" key="4">
    <source>
        <dbReference type="ARBA" id="ARBA00023052"/>
    </source>
</evidence>
<comment type="function">
    <text evidence="6">Catalyzes the thiamine diphosphate-dependent decarboxylation of 2-oxoglutarate and the subsequent addition of the resulting succinic semialdehyde-thiamine pyrophosphate anion to isochorismate to yield 2-succinyl-5-enolpyruvyl-6-hydroxy-3-cyclohexene-1-carboxylate (SEPHCHC).</text>
</comment>
<evidence type="ECO:0000256" key="3">
    <source>
        <dbReference type="ARBA" id="ARBA00022842"/>
    </source>
</evidence>
<dbReference type="InterPro" id="IPR029061">
    <property type="entry name" value="THDP-binding"/>
</dbReference>
<dbReference type="PANTHER" id="PTHR42916:SF1">
    <property type="entry name" value="PROTEIN PHYLLO, CHLOROPLASTIC"/>
    <property type="match status" value="1"/>
</dbReference>
<dbReference type="AlphaFoldDB" id="A0A841EIB5"/>
<keyword evidence="3 6" id="KW-0460">Magnesium</keyword>
<dbReference type="GO" id="GO:0030145">
    <property type="term" value="F:manganese ion binding"/>
    <property type="evidence" value="ECO:0007669"/>
    <property type="project" value="UniProtKB-UniRule"/>
</dbReference>
<comment type="pathway">
    <text evidence="6">Quinol/quinone metabolism; menaquinone biosynthesis.</text>
</comment>
<dbReference type="PIRSF" id="PIRSF004983">
    <property type="entry name" value="MenD"/>
    <property type="match status" value="1"/>
</dbReference>
<dbReference type="GO" id="GO:0000287">
    <property type="term" value="F:magnesium ion binding"/>
    <property type="evidence" value="ECO:0007669"/>
    <property type="project" value="UniProtKB-UniRule"/>
</dbReference>
<organism evidence="9 10">
    <name type="scientific">Streptomonospora salina</name>
    <dbReference type="NCBI Taxonomy" id="104205"/>
    <lineage>
        <taxon>Bacteria</taxon>
        <taxon>Bacillati</taxon>
        <taxon>Actinomycetota</taxon>
        <taxon>Actinomycetes</taxon>
        <taxon>Streptosporangiales</taxon>
        <taxon>Nocardiopsidaceae</taxon>
        <taxon>Streptomonospora</taxon>
    </lineage>
</organism>
<evidence type="ECO:0000256" key="6">
    <source>
        <dbReference type="HAMAP-Rule" id="MF_01659"/>
    </source>
</evidence>
<dbReference type="InterPro" id="IPR004433">
    <property type="entry name" value="MenaQ_synth_MenD"/>
</dbReference>
<dbReference type="Proteomes" id="UP000578077">
    <property type="component" value="Unassembled WGS sequence"/>
</dbReference>
<dbReference type="SUPFAM" id="SSF52518">
    <property type="entry name" value="Thiamin diphosphate-binding fold (THDP-binding)"/>
    <property type="match status" value="2"/>
</dbReference>
<dbReference type="Pfam" id="PF16582">
    <property type="entry name" value="TPP_enzyme_M_2"/>
    <property type="match status" value="1"/>
</dbReference>
<comment type="catalytic activity">
    <reaction evidence="6">
        <text>isochorismate + 2-oxoglutarate + H(+) = 5-enolpyruvoyl-6-hydroxy-2-succinyl-cyclohex-3-ene-1-carboxylate + CO2</text>
        <dbReference type="Rhea" id="RHEA:25593"/>
        <dbReference type="ChEBI" id="CHEBI:15378"/>
        <dbReference type="ChEBI" id="CHEBI:16526"/>
        <dbReference type="ChEBI" id="CHEBI:16810"/>
        <dbReference type="ChEBI" id="CHEBI:29780"/>
        <dbReference type="ChEBI" id="CHEBI:58818"/>
        <dbReference type="EC" id="2.2.1.9"/>
    </reaction>
</comment>
<keyword evidence="10" id="KW-1185">Reference proteome</keyword>
<comment type="caution">
    <text evidence="9">The sequence shown here is derived from an EMBL/GenBank/DDBJ whole genome shotgun (WGS) entry which is preliminary data.</text>
</comment>
<evidence type="ECO:0000256" key="2">
    <source>
        <dbReference type="ARBA" id="ARBA00022723"/>
    </source>
</evidence>
<keyword evidence="2 6" id="KW-0479">Metal-binding</keyword>
<comment type="similarity">
    <text evidence="6">Belongs to the TPP enzyme family. MenD subfamily.</text>
</comment>
<dbReference type="GO" id="GO:0070204">
    <property type="term" value="F:2-succinyl-5-enolpyruvyl-6-hydroxy-3-cyclohexene-1-carboxylic-acid synthase activity"/>
    <property type="evidence" value="ECO:0007669"/>
    <property type="project" value="UniProtKB-UniRule"/>
</dbReference>
<dbReference type="NCBIfam" id="TIGR00173">
    <property type="entry name" value="menD"/>
    <property type="match status" value="1"/>
</dbReference>
<name>A0A841EIB5_9ACTN</name>
<evidence type="ECO:0000259" key="8">
    <source>
        <dbReference type="Pfam" id="PF16582"/>
    </source>
</evidence>
<dbReference type="UniPathway" id="UPA00079"/>
<proteinExistence type="inferred from homology"/>
<reference evidence="9 10" key="1">
    <citation type="submission" date="2020-08" db="EMBL/GenBank/DDBJ databases">
        <title>Sequencing the genomes of 1000 actinobacteria strains.</title>
        <authorList>
            <person name="Klenk H.-P."/>
        </authorList>
    </citation>
    <scope>NUCLEOTIDE SEQUENCE [LARGE SCALE GENOMIC DNA]</scope>
    <source>
        <strain evidence="9 10">DSM 44593</strain>
    </source>
</reference>
<keyword evidence="6" id="KW-0474">Menaquinone biosynthesis</keyword>
<dbReference type="GO" id="GO:0030976">
    <property type="term" value="F:thiamine pyrophosphate binding"/>
    <property type="evidence" value="ECO:0007669"/>
    <property type="project" value="UniProtKB-UniRule"/>
</dbReference>
<feature type="domain" description="Thiamine pyrophosphate enzyme N-terminal TPP-binding" evidence="7">
    <location>
        <begin position="7"/>
        <end position="121"/>
    </location>
</feature>